<evidence type="ECO:0000256" key="1">
    <source>
        <dbReference type="ARBA" id="ARBA00009183"/>
    </source>
</evidence>
<dbReference type="AlphaFoldDB" id="A0A5M9K422"/>
<keyword evidence="2" id="KW-0285">Flavoprotein</keyword>
<proteinExistence type="inferred from homology"/>
<dbReference type="Pfam" id="PF00743">
    <property type="entry name" value="FMO-like"/>
    <property type="match status" value="1"/>
</dbReference>
<dbReference type="GO" id="GO:0004499">
    <property type="term" value="F:N,N-dimethylaniline monooxygenase activity"/>
    <property type="evidence" value="ECO:0007669"/>
    <property type="project" value="InterPro"/>
</dbReference>
<dbReference type="Gene3D" id="3.50.50.60">
    <property type="entry name" value="FAD/NAD(P)-binding domain"/>
    <property type="match status" value="2"/>
</dbReference>
<dbReference type="InterPro" id="IPR020946">
    <property type="entry name" value="Flavin_mOase-like"/>
</dbReference>
<gene>
    <name evidence="5" type="ORF">EYC84_006642</name>
</gene>
<dbReference type="PANTHER" id="PTHR23023">
    <property type="entry name" value="DIMETHYLANILINE MONOOXYGENASE"/>
    <property type="match status" value="1"/>
</dbReference>
<dbReference type="InterPro" id="IPR050346">
    <property type="entry name" value="FMO-like"/>
</dbReference>
<keyword evidence="4" id="KW-0560">Oxidoreductase</keyword>
<dbReference type="EMBL" id="VICG01000001">
    <property type="protein sequence ID" value="KAA8576534.1"/>
    <property type="molecule type" value="Genomic_DNA"/>
</dbReference>
<keyword evidence="6" id="KW-1185">Reference proteome</keyword>
<comment type="similarity">
    <text evidence="1">Belongs to the FMO family.</text>
</comment>
<organism evidence="5 6">
    <name type="scientific">Monilinia fructicola</name>
    <name type="common">Brown rot fungus</name>
    <name type="synonym">Ciboria fructicola</name>
    <dbReference type="NCBI Taxonomy" id="38448"/>
    <lineage>
        <taxon>Eukaryota</taxon>
        <taxon>Fungi</taxon>
        <taxon>Dikarya</taxon>
        <taxon>Ascomycota</taxon>
        <taxon>Pezizomycotina</taxon>
        <taxon>Leotiomycetes</taxon>
        <taxon>Helotiales</taxon>
        <taxon>Sclerotiniaceae</taxon>
        <taxon>Monilinia</taxon>
    </lineage>
</organism>
<dbReference type="GO" id="GO:0050660">
    <property type="term" value="F:flavin adenine dinucleotide binding"/>
    <property type="evidence" value="ECO:0007669"/>
    <property type="project" value="InterPro"/>
</dbReference>
<evidence type="ECO:0000256" key="3">
    <source>
        <dbReference type="ARBA" id="ARBA00022827"/>
    </source>
</evidence>
<dbReference type="Pfam" id="PF13738">
    <property type="entry name" value="Pyr_redox_3"/>
    <property type="match status" value="1"/>
</dbReference>
<evidence type="ECO:0000313" key="6">
    <source>
        <dbReference type="Proteomes" id="UP000322873"/>
    </source>
</evidence>
<dbReference type="VEuPathDB" id="FungiDB:MFRU_009g03600"/>
<comment type="caution">
    <text evidence="5">The sequence shown here is derived from an EMBL/GenBank/DDBJ whole genome shotgun (WGS) entry which is preliminary data.</text>
</comment>
<evidence type="ECO:0000313" key="5">
    <source>
        <dbReference type="EMBL" id="KAA8576534.1"/>
    </source>
</evidence>
<keyword evidence="3" id="KW-0274">FAD</keyword>
<evidence type="ECO:0000256" key="4">
    <source>
        <dbReference type="ARBA" id="ARBA00023002"/>
    </source>
</evidence>
<reference evidence="5 6" key="1">
    <citation type="submission" date="2019-06" db="EMBL/GenBank/DDBJ databases">
        <title>Genome Sequence of the Brown Rot Fungal Pathogen Monilinia fructicola.</title>
        <authorList>
            <person name="De Miccolis Angelini R.M."/>
            <person name="Landi L."/>
            <person name="Abate D."/>
            <person name="Pollastro S."/>
            <person name="Romanazzi G."/>
            <person name="Faretra F."/>
        </authorList>
    </citation>
    <scope>NUCLEOTIDE SEQUENCE [LARGE SCALE GENOMIC DNA]</scope>
    <source>
        <strain evidence="5 6">Mfrc123</strain>
    </source>
</reference>
<evidence type="ECO:0008006" key="7">
    <source>
        <dbReference type="Google" id="ProtNLM"/>
    </source>
</evidence>
<accession>A0A5M9K422</accession>
<name>A0A5M9K422_MONFR</name>
<dbReference type="InterPro" id="IPR036188">
    <property type="entry name" value="FAD/NAD-bd_sf"/>
</dbReference>
<sequence>MPAVDIVVIGSGLSGLAFAKFYLDIHPKVNLIILEEDSRCLGGVWSSRRSYKEFWCQSGRRMSGFSDVPLIVPEDAPLYHDTFEAKYVTKYLEEYAHNHSYHGKTLFSRIKFDHKALKIEKAGETWLVTTTCPIHLKPKYTENWRIIWRCPKLVVATGRTSFPKMPSLDWGSKDPYQIQSVHHHKDFGVISQHLSCTDKKRHFVVHGGGKSAADMAYELVKKGQQVSWIIRTSGEGPALLFPAPGHGRYRNSIESSATRIKALFSPSPFMPSSWWFSLICSIIYGTRIGINYMLKRIESVDQYCRNAAGYNTRPESSSTFSLLDFTTSAFWCTGPVGLVQHDDFWDTIAQNVRIYRNDVKSYRNGRLTLDDGTELFADEFLLGTGWEDIKHRLFDEVQVRSLGLSHSKSLDTQEEIELWEKLHKDADLQVIAKFPILEHPPPHRKPTSMATTQNLYKGIVPLEGQSIAFLGAIDISNSFRAAETQAIWTTAYFDGNITLPPLEQMIKEVAYMHAFSKRRYPTHGQKGDCFFFELIWYTDALLHEVGLRSHRKGWWADLVEPCLASDLKDMKYEYKKKYGL</sequence>
<dbReference type="SUPFAM" id="SSF51905">
    <property type="entry name" value="FAD/NAD(P)-binding domain"/>
    <property type="match status" value="2"/>
</dbReference>
<dbReference type="OrthoDB" id="2915840at2759"/>
<dbReference type="GO" id="GO:0050661">
    <property type="term" value="F:NADP binding"/>
    <property type="evidence" value="ECO:0007669"/>
    <property type="project" value="InterPro"/>
</dbReference>
<evidence type="ECO:0000256" key="2">
    <source>
        <dbReference type="ARBA" id="ARBA00022630"/>
    </source>
</evidence>
<dbReference type="Proteomes" id="UP000322873">
    <property type="component" value="Unassembled WGS sequence"/>
</dbReference>
<protein>
    <recommendedName>
        <fullName evidence="7">L-ornithine N(5)-oxygenase</fullName>
    </recommendedName>
</protein>